<keyword evidence="3" id="KW-1185">Reference proteome</keyword>
<evidence type="ECO:0000313" key="2">
    <source>
        <dbReference type="EMBL" id="PRQ28973.1"/>
    </source>
</evidence>
<proteinExistence type="predicted"/>
<dbReference type="EMBL" id="PDCK01000043">
    <property type="protein sequence ID" value="PRQ28973.1"/>
    <property type="molecule type" value="Genomic_DNA"/>
</dbReference>
<dbReference type="OMA" id="EMNNDYS"/>
<accession>A0A2P6Q468</accession>
<dbReference type="AlphaFoldDB" id="A0A2P6Q468"/>
<comment type="caution">
    <text evidence="2">The sequence shown here is derived from an EMBL/GenBank/DDBJ whole genome shotgun (WGS) entry which is preliminary data.</text>
</comment>
<dbReference type="Proteomes" id="UP000238479">
    <property type="component" value="Chromosome 5"/>
</dbReference>
<dbReference type="OrthoDB" id="1164970at2759"/>
<dbReference type="Gene3D" id="1.10.287.700">
    <property type="entry name" value="Helix hairpin bin"/>
    <property type="match status" value="1"/>
</dbReference>
<name>A0A2P6Q468_ROSCH</name>
<dbReference type="Gramene" id="PRQ28973">
    <property type="protein sequence ID" value="PRQ28973"/>
    <property type="gene ID" value="RchiOBHm_Chr5g0008801"/>
</dbReference>
<evidence type="ECO:0000313" key="3">
    <source>
        <dbReference type="Proteomes" id="UP000238479"/>
    </source>
</evidence>
<evidence type="ECO:0000256" key="1">
    <source>
        <dbReference type="SAM" id="MobiDB-lite"/>
    </source>
</evidence>
<sequence>MAASNVIFNISRSPLTQSPASHSLSPSLKTSRVCFTSASKFSKSRNAAEMNNDYSSSRRAYDGKDWCTKAKPTMEEDVEDDKPLLEKIKGAATDYAEETMENVKGASETISETTKEYADDAKEKTNEAAETIAAKAEEGTNKVAEPETTESDSENVKESQ</sequence>
<feature type="compositionally biased region" description="Basic and acidic residues" evidence="1">
    <location>
        <begin position="113"/>
        <end position="127"/>
    </location>
</feature>
<gene>
    <name evidence="2" type="ORF">RchiOBHm_Chr5g0008801</name>
</gene>
<reference evidence="2 3" key="1">
    <citation type="journal article" date="2018" name="Nat. Genet.">
        <title>The Rosa genome provides new insights in the design of modern roses.</title>
        <authorList>
            <person name="Bendahmane M."/>
        </authorList>
    </citation>
    <scope>NUCLEOTIDE SEQUENCE [LARGE SCALE GENOMIC DNA]</scope>
    <source>
        <strain evidence="3">cv. Old Blush</strain>
    </source>
</reference>
<feature type="region of interest" description="Disordered" evidence="1">
    <location>
        <begin position="99"/>
        <end position="160"/>
    </location>
</feature>
<organism evidence="2 3">
    <name type="scientific">Rosa chinensis</name>
    <name type="common">China rose</name>
    <dbReference type="NCBI Taxonomy" id="74649"/>
    <lineage>
        <taxon>Eukaryota</taxon>
        <taxon>Viridiplantae</taxon>
        <taxon>Streptophyta</taxon>
        <taxon>Embryophyta</taxon>
        <taxon>Tracheophyta</taxon>
        <taxon>Spermatophyta</taxon>
        <taxon>Magnoliopsida</taxon>
        <taxon>eudicotyledons</taxon>
        <taxon>Gunneridae</taxon>
        <taxon>Pentapetalae</taxon>
        <taxon>rosids</taxon>
        <taxon>fabids</taxon>
        <taxon>Rosales</taxon>
        <taxon>Rosaceae</taxon>
        <taxon>Rosoideae</taxon>
        <taxon>Rosoideae incertae sedis</taxon>
        <taxon>Rosa</taxon>
    </lineage>
</organism>
<dbReference type="STRING" id="74649.A0A2P6Q468"/>
<protein>
    <submittedName>
        <fullName evidence="2">Uncharacterized protein</fullName>
    </submittedName>
</protein>